<dbReference type="InterPro" id="IPR036322">
    <property type="entry name" value="WD40_repeat_dom_sf"/>
</dbReference>
<dbReference type="PANTHER" id="PTHR44019">
    <property type="entry name" value="WD REPEAT-CONTAINING PROTEIN 55"/>
    <property type="match status" value="1"/>
</dbReference>
<sequence length="318" mass="35416">MSSAQEDPTLYRTFTGHRDTITSLDFNSNSKLLDFQVNVFSRRRLIVSASDDKTVKIWDKNSRECVHSFCEHSGYVNCADFHPSGTCIAAAGSDNTVKVWDIRSHKLLQHYQVHSGAVNCLSFHPAGDHLITASSDSTLKIINLLEGQQLYTLHGHQGLASCVAFSRTGEHFASGGSDEQVMVWKTNFPAEGYGDMLKRQKRNDAPVQAPDISRVSKKPDVSHLRSSLTPRSSCRPEAHHVSTHPKPDQSDHSNLSNSDTPMSPTLTTTLQHIVGQLDVLTQTVAILEQRLTLTEDKLKKCVENQCKIHHHLQTRTDL</sequence>
<dbReference type="Gene3D" id="2.130.10.10">
    <property type="entry name" value="YVTN repeat-like/Quinoprotein amine dehydrogenase"/>
    <property type="match status" value="2"/>
</dbReference>
<keyword evidence="8" id="KW-1185">Reference proteome</keyword>
<dbReference type="InterPro" id="IPR020472">
    <property type="entry name" value="WD40_PAC1"/>
</dbReference>
<dbReference type="EMBL" id="JABFDY010000019">
    <property type="protein sequence ID" value="KAF7693024.1"/>
    <property type="molecule type" value="Genomic_DNA"/>
</dbReference>
<dbReference type="GO" id="GO:0036064">
    <property type="term" value="C:ciliary basal body"/>
    <property type="evidence" value="ECO:0007669"/>
    <property type="project" value="TreeGrafter"/>
</dbReference>
<gene>
    <name evidence="7" type="ORF">HF521_008340</name>
</gene>
<feature type="region of interest" description="Disordered" evidence="6">
    <location>
        <begin position="201"/>
        <end position="264"/>
    </location>
</feature>
<evidence type="ECO:0000313" key="7">
    <source>
        <dbReference type="EMBL" id="KAF7693024.1"/>
    </source>
</evidence>
<reference evidence="7" key="1">
    <citation type="submission" date="2020-08" db="EMBL/GenBank/DDBJ databases">
        <title>Chromosome-level assembly of Southern catfish (Silurus meridionalis) provides insights into visual adaptation to the nocturnal and benthic lifestyles.</title>
        <authorList>
            <person name="Zhang Y."/>
            <person name="Wang D."/>
            <person name="Peng Z."/>
        </authorList>
    </citation>
    <scope>NUCLEOTIDE SEQUENCE</scope>
    <source>
        <strain evidence="7">SWU-2019-XX</strain>
        <tissue evidence="7">Muscle</tissue>
    </source>
</reference>
<evidence type="ECO:0000256" key="3">
    <source>
        <dbReference type="ARBA" id="ARBA00037984"/>
    </source>
</evidence>
<dbReference type="PANTHER" id="PTHR44019:SF8">
    <property type="entry name" value="POC1 CENTRIOLAR PROTEIN HOMOLOG"/>
    <property type="match status" value="1"/>
</dbReference>
<dbReference type="PROSITE" id="PS50082">
    <property type="entry name" value="WD_REPEATS_2"/>
    <property type="match status" value="4"/>
</dbReference>
<dbReference type="InterPro" id="IPR019775">
    <property type="entry name" value="WD40_repeat_CS"/>
</dbReference>
<evidence type="ECO:0000256" key="6">
    <source>
        <dbReference type="SAM" id="MobiDB-lite"/>
    </source>
</evidence>
<feature type="repeat" description="WD" evidence="4">
    <location>
        <begin position="69"/>
        <end position="110"/>
    </location>
</feature>
<evidence type="ECO:0000256" key="1">
    <source>
        <dbReference type="ARBA" id="ARBA00022574"/>
    </source>
</evidence>
<organism evidence="7 8">
    <name type="scientific">Silurus meridionalis</name>
    <name type="common">Southern catfish</name>
    <name type="synonym">Silurus soldatovi meridionalis</name>
    <dbReference type="NCBI Taxonomy" id="175797"/>
    <lineage>
        <taxon>Eukaryota</taxon>
        <taxon>Metazoa</taxon>
        <taxon>Chordata</taxon>
        <taxon>Craniata</taxon>
        <taxon>Vertebrata</taxon>
        <taxon>Euteleostomi</taxon>
        <taxon>Actinopterygii</taxon>
        <taxon>Neopterygii</taxon>
        <taxon>Teleostei</taxon>
        <taxon>Ostariophysi</taxon>
        <taxon>Siluriformes</taxon>
        <taxon>Siluridae</taxon>
        <taxon>Silurus</taxon>
    </lineage>
</organism>
<dbReference type="InterPro" id="IPR001680">
    <property type="entry name" value="WD40_rpt"/>
</dbReference>
<name>A0A8T0AMG6_SILME</name>
<evidence type="ECO:0000313" key="8">
    <source>
        <dbReference type="Proteomes" id="UP000606274"/>
    </source>
</evidence>
<evidence type="ECO:0000256" key="2">
    <source>
        <dbReference type="ARBA" id="ARBA00022737"/>
    </source>
</evidence>
<dbReference type="PRINTS" id="PR00320">
    <property type="entry name" value="GPROTEINBRPT"/>
</dbReference>
<accession>A0A8T0AMG6</accession>
<dbReference type="GO" id="GO:0060271">
    <property type="term" value="P:cilium assembly"/>
    <property type="evidence" value="ECO:0007669"/>
    <property type="project" value="TreeGrafter"/>
</dbReference>
<keyword evidence="1 4" id="KW-0853">WD repeat</keyword>
<evidence type="ECO:0008006" key="9">
    <source>
        <dbReference type="Google" id="ProtNLM"/>
    </source>
</evidence>
<protein>
    <recommendedName>
        <fullName evidence="9">POC1 centriolar protein A</fullName>
    </recommendedName>
</protein>
<comment type="similarity">
    <text evidence="3">Belongs to the WD repeat POC1 family.</text>
</comment>
<feature type="compositionally biased region" description="Basic and acidic residues" evidence="6">
    <location>
        <begin position="234"/>
        <end position="251"/>
    </location>
</feature>
<dbReference type="InterPro" id="IPR015943">
    <property type="entry name" value="WD40/YVTN_repeat-like_dom_sf"/>
</dbReference>
<proteinExistence type="inferred from homology"/>
<keyword evidence="5" id="KW-0175">Coiled coil</keyword>
<evidence type="ECO:0000256" key="5">
    <source>
        <dbReference type="SAM" id="Coils"/>
    </source>
</evidence>
<comment type="caution">
    <text evidence="7">The sequence shown here is derived from an EMBL/GenBank/DDBJ whole genome shotgun (WGS) entry which is preliminary data.</text>
</comment>
<dbReference type="AlphaFoldDB" id="A0A8T0AMG6"/>
<dbReference type="InterPro" id="IPR050505">
    <property type="entry name" value="WDR55/POC1"/>
</dbReference>
<evidence type="ECO:0000256" key="4">
    <source>
        <dbReference type="PROSITE-ProRule" id="PRU00221"/>
    </source>
</evidence>
<keyword evidence="2" id="KW-0677">Repeat</keyword>
<dbReference type="GO" id="GO:0005814">
    <property type="term" value="C:centriole"/>
    <property type="evidence" value="ECO:0007669"/>
    <property type="project" value="TreeGrafter"/>
</dbReference>
<dbReference type="SUPFAM" id="SSF50978">
    <property type="entry name" value="WD40 repeat-like"/>
    <property type="match status" value="1"/>
</dbReference>
<dbReference type="PROSITE" id="PS00678">
    <property type="entry name" value="WD_REPEATS_1"/>
    <property type="match status" value="1"/>
</dbReference>
<dbReference type="PROSITE" id="PS50294">
    <property type="entry name" value="WD_REPEATS_REGION"/>
    <property type="match status" value="4"/>
</dbReference>
<feature type="repeat" description="WD" evidence="4">
    <location>
        <begin position="14"/>
        <end position="68"/>
    </location>
</feature>
<dbReference type="SMART" id="SM00320">
    <property type="entry name" value="WD40"/>
    <property type="match status" value="4"/>
</dbReference>
<feature type="repeat" description="WD" evidence="4">
    <location>
        <begin position="111"/>
        <end position="152"/>
    </location>
</feature>
<feature type="compositionally biased region" description="Polar residues" evidence="6">
    <location>
        <begin position="252"/>
        <end position="264"/>
    </location>
</feature>
<dbReference type="Pfam" id="PF00400">
    <property type="entry name" value="WD40"/>
    <property type="match status" value="4"/>
</dbReference>
<feature type="coiled-coil region" evidence="5">
    <location>
        <begin position="277"/>
        <end position="304"/>
    </location>
</feature>
<feature type="repeat" description="WD" evidence="4">
    <location>
        <begin position="153"/>
        <end position="185"/>
    </location>
</feature>
<dbReference type="Proteomes" id="UP000606274">
    <property type="component" value="Unassembled WGS sequence"/>
</dbReference>
<dbReference type="CDD" id="cd00200">
    <property type="entry name" value="WD40"/>
    <property type="match status" value="1"/>
</dbReference>